<dbReference type="GO" id="GO:0022857">
    <property type="term" value="F:transmembrane transporter activity"/>
    <property type="evidence" value="ECO:0007669"/>
    <property type="project" value="InterPro"/>
</dbReference>
<organism evidence="7 8">
    <name type="scientific">Knufia peltigerae</name>
    <dbReference type="NCBI Taxonomy" id="1002370"/>
    <lineage>
        <taxon>Eukaryota</taxon>
        <taxon>Fungi</taxon>
        <taxon>Dikarya</taxon>
        <taxon>Ascomycota</taxon>
        <taxon>Pezizomycotina</taxon>
        <taxon>Eurotiomycetes</taxon>
        <taxon>Chaetothyriomycetidae</taxon>
        <taxon>Chaetothyriales</taxon>
        <taxon>Trichomeriaceae</taxon>
        <taxon>Knufia</taxon>
    </lineage>
</organism>
<feature type="transmembrane region" description="Helical" evidence="5">
    <location>
        <begin position="345"/>
        <end position="366"/>
    </location>
</feature>
<sequence>MFSPIAVPIVETFGISFHQFSLLGGYSLLSTGAIGLFVAAGTRKFGKRPLWILSSIAAFVGTIWGAAAQSYGSFMGSRIIQGISEAFFESVTYAFIGDLYFVHERGTRTAAVVICYQALSSFPPLVGGVVTRDLGWRWCFWLLGIFLGIGTLLVIFFGFETAYKREAIDASNVTNDEDVTRLEELKGSVPTHTEEVEAFTISRQPYISRLKPVQGVYSKDSLLKLILTPLGTLANPAALWAIITLAFPVLWLVGIMLVIASIFSVPPYNLNPVELGYMWAGPLVVATIACFIAGPTSDWSAKYLSRRNNGKYEPEFRLFQVIGILVCAALGYFLFGYLISVQGSVVGISIVWGLQLAAAQFSAVVVGSYVNDAYYSISVEIFIIIGIVKNILFYCFS</sequence>
<feature type="domain" description="Major facilitator superfamily (MFS) profile" evidence="6">
    <location>
        <begin position="1"/>
        <end position="397"/>
    </location>
</feature>
<feature type="transmembrane region" description="Helical" evidence="5">
    <location>
        <begin position="50"/>
        <end position="67"/>
    </location>
</feature>
<feature type="non-terminal residue" evidence="7">
    <location>
        <position position="397"/>
    </location>
</feature>
<keyword evidence="8" id="KW-1185">Reference proteome</keyword>
<evidence type="ECO:0000256" key="5">
    <source>
        <dbReference type="SAM" id="Phobius"/>
    </source>
</evidence>
<name>A0AA38YG25_9EURO</name>
<evidence type="ECO:0000256" key="4">
    <source>
        <dbReference type="ARBA" id="ARBA00023136"/>
    </source>
</evidence>
<keyword evidence="3 5" id="KW-1133">Transmembrane helix</keyword>
<feature type="transmembrane region" description="Helical" evidence="5">
    <location>
        <begin position="138"/>
        <end position="159"/>
    </location>
</feature>
<dbReference type="Gene3D" id="1.20.1250.20">
    <property type="entry name" value="MFS general substrate transporter like domains"/>
    <property type="match status" value="1"/>
</dbReference>
<dbReference type="SUPFAM" id="SSF103473">
    <property type="entry name" value="MFS general substrate transporter"/>
    <property type="match status" value="1"/>
</dbReference>
<keyword evidence="4 5" id="KW-0472">Membrane</keyword>
<feature type="transmembrane region" description="Helical" evidence="5">
    <location>
        <begin position="237"/>
        <end position="265"/>
    </location>
</feature>
<dbReference type="Pfam" id="PF07690">
    <property type="entry name" value="MFS_1"/>
    <property type="match status" value="1"/>
</dbReference>
<dbReference type="EMBL" id="JAPDRN010000002">
    <property type="protein sequence ID" value="KAJ9646932.1"/>
    <property type="molecule type" value="Genomic_DNA"/>
</dbReference>
<feature type="transmembrane region" description="Helical" evidence="5">
    <location>
        <begin position="277"/>
        <end position="297"/>
    </location>
</feature>
<feature type="transmembrane region" description="Helical" evidence="5">
    <location>
        <begin position="20"/>
        <end position="38"/>
    </location>
</feature>
<dbReference type="InterPro" id="IPR036259">
    <property type="entry name" value="MFS_trans_sf"/>
</dbReference>
<evidence type="ECO:0000256" key="2">
    <source>
        <dbReference type="ARBA" id="ARBA00022692"/>
    </source>
</evidence>
<feature type="transmembrane region" description="Helical" evidence="5">
    <location>
        <begin position="318"/>
        <end position="339"/>
    </location>
</feature>
<comment type="caution">
    <text evidence="7">The sequence shown here is derived from an EMBL/GenBank/DDBJ whole genome shotgun (WGS) entry which is preliminary data.</text>
</comment>
<dbReference type="InterPro" id="IPR011701">
    <property type="entry name" value="MFS"/>
</dbReference>
<comment type="subcellular location">
    <subcellularLocation>
        <location evidence="1">Membrane</location>
        <topology evidence="1">Multi-pass membrane protein</topology>
    </subcellularLocation>
</comment>
<dbReference type="PROSITE" id="PS50850">
    <property type="entry name" value="MFS"/>
    <property type="match status" value="1"/>
</dbReference>
<dbReference type="GO" id="GO:0005886">
    <property type="term" value="C:plasma membrane"/>
    <property type="evidence" value="ECO:0007669"/>
    <property type="project" value="TreeGrafter"/>
</dbReference>
<evidence type="ECO:0000256" key="1">
    <source>
        <dbReference type="ARBA" id="ARBA00004141"/>
    </source>
</evidence>
<dbReference type="AlphaFoldDB" id="A0AA38YG25"/>
<dbReference type="Proteomes" id="UP001172681">
    <property type="component" value="Unassembled WGS sequence"/>
</dbReference>
<keyword evidence="2 5" id="KW-0812">Transmembrane</keyword>
<reference evidence="7" key="1">
    <citation type="submission" date="2022-10" db="EMBL/GenBank/DDBJ databases">
        <title>Culturing micro-colonial fungi from biological soil crusts in the Mojave desert and describing Neophaeococcomyces mojavensis, and introducing the new genera and species Taxawa tesnikishii.</title>
        <authorList>
            <person name="Kurbessoian T."/>
            <person name="Stajich J.E."/>
        </authorList>
    </citation>
    <scope>NUCLEOTIDE SEQUENCE</scope>
    <source>
        <strain evidence="7">TK_35</strain>
    </source>
</reference>
<dbReference type="InterPro" id="IPR020846">
    <property type="entry name" value="MFS_dom"/>
</dbReference>
<dbReference type="PANTHER" id="PTHR23502">
    <property type="entry name" value="MAJOR FACILITATOR SUPERFAMILY"/>
    <property type="match status" value="1"/>
</dbReference>
<accession>A0AA38YG25</accession>
<evidence type="ECO:0000259" key="6">
    <source>
        <dbReference type="PROSITE" id="PS50850"/>
    </source>
</evidence>
<dbReference type="PANTHER" id="PTHR23502:SF29">
    <property type="entry name" value="TRANSPORTER, PUTATIVE (AFU_ORTHOLOGUE AFUA_6G06680)-RELATED"/>
    <property type="match status" value="1"/>
</dbReference>
<proteinExistence type="predicted"/>
<protein>
    <recommendedName>
        <fullName evidence="6">Major facilitator superfamily (MFS) profile domain-containing protein</fullName>
    </recommendedName>
</protein>
<evidence type="ECO:0000256" key="3">
    <source>
        <dbReference type="ARBA" id="ARBA00022989"/>
    </source>
</evidence>
<gene>
    <name evidence="7" type="ORF">H2204_000624</name>
</gene>
<evidence type="ECO:0000313" key="7">
    <source>
        <dbReference type="EMBL" id="KAJ9646932.1"/>
    </source>
</evidence>
<feature type="transmembrane region" description="Helical" evidence="5">
    <location>
        <begin position="373"/>
        <end position="394"/>
    </location>
</feature>
<evidence type="ECO:0000313" key="8">
    <source>
        <dbReference type="Proteomes" id="UP001172681"/>
    </source>
</evidence>